<reference evidence="1 2" key="1">
    <citation type="submission" date="2011-04" db="EMBL/GenBank/DDBJ databases">
        <authorList>
            <person name="Harkins D.M."/>
            <person name="Madupu R."/>
            <person name="Durkin A.S."/>
            <person name="Torralba M."/>
            <person name="Methe B."/>
            <person name="Sutton G.G."/>
            <person name="Nelson K.E."/>
        </authorList>
    </citation>
    <scope>NUCLEOTIDE SEQUENCE [LARGE SCALE GENOMIC DNA]</scope>
    <source>
        <strain evidence="1 2">UPII 199-6</strain>
    </source>
</reference>
<protein>
    <submittedName>
        <fullName evidence="1">Uncharacterized protein</fullName>
    </submittedName>
</protein>
<accession>A0ABN0D2Q2</accession>
<proteinExistence type="predicted"/>
<evidence type="ECO:0000313" key="1">
    <source>
        <dbReference type="EMBL" id="EGL42370.1"/>
    </source>
</evidence>
<dbReference type="Proteomes" id="UP000004018">
    <property type="component" value="Unassembled WGS sequence"/>
</dbReference>
<gene>
    <name evidence="1" type="ORF">HMPREF1039_0810</name>
</gene>
<comment type="caution">
    <text evidence="1">The sequence shown here is derived from an EMBL/GenBank/DDBJ whole genome shotgun (WGS) entry which is preliminary data.</text>
</comment>
<evidence type="ECO:0000313" key="2">
    <source>
        <dbReference type="Proteomes" id="UP000004018"/>
    </source>
</evidence>
<organism evidence="1 2">
    <name type="scientific">Megasphaera lornae</name>
    <dbReference type="NCBI Taxonomy" id="1000568"/>
    <lineage>
        <taxon>Bacteria</taxon>
        <taxon>Bacillati</taxon>
        <taxon>Bacillota</taxon>
        <taxon>Negativicutes</taxon>
        <taxon>Veillonellales</taxon>
        <taxon>Veillonellaceae</taxon>
        <taxon>Megasphaera</taxon>
    </lineage>
</organism>
<sequence length="38" mass="4031">MLEKQAVQNAGHSIRYGYTVACPGGKEAPGTAGIQNRR</sequence>
<dbReference type="EMBL" id="AFIJ01000004">
    <property type="protein sequence ID" value="EGL42370.1"/>
    <property type="molecule type" value="Genomic_DNA"/>
</dbReference>
<name>A0ABN0D2Q2_9FIRM</name>
<keyword evidence="2" id="KW-1185">Reference proteome</keyword>